<accession>A0A1H9U2Y9</accession>
<feature type="compositionally biased region" description="Pro residues" evidence="1">
    <location>
        <begin position="9"/>
        <end position="18"/>
    </location>
</feature>
<evidence type="ECO:0000256" key="2">
    <source>
        <dbReference type="SAM" id="Phobius"/>
    </source>
</evidence>
<dbReference type="Proteomes" id="UP000182841">
    <property type="component" value="Unassembled WGS sequence"/>
</dbReference>
<sequence length="217" mass="23788">MSSDGQQPPLAPEMPPAPAGADNLPPWRKPAPEPADRHDDDWWDRLYADGTDTGPAADWWTRPPEPPEAELPVPRPQTSAQPQPVEELTADPDTPEPAPEPRRRLPTIKTGAVDQRAEQVRQHLHVEHRTWVLLYNGSAATLGWSFGLVDLFGGWITDCGRDYSVTTALLLGSGIVVLLGQVLDRRTRGWWGPLPWICRAPLASAVLALGLYAPASL</sequence>
<keyword evidence="2" id="KW-0472">Membrane</keyword>
<keyword evidence="2" id="KW-1133">Transmembrane helix</keyword>
<dbReference type="EMBL" id="FOGO01000007">
    <property type="protein sequence ID" value="SES03786.1"/>
    <property type="molecule type" value="Genomic_DNA"/>
</dbReference>
<reference evidence="4" key="1">
    <citation type="submission" date="2016-10" db="EMBL/GenBank/DDBJ databases">
        <authorList>
            <person name="Varghese N."/>
            <person name="Submissions S."/>
        </authorList>
    </citation>
    <scope>NUCLEOTIDE SEQUENCE [LARGE SCALE GENOMIC DNA]</scope>
    <source>
        <strain evidence="4">CGMCC 4.6825</strain>
    </source>
</reference>
<dbReference type="OrthoDB" id="4277492at2"/>
<feature type="region of interest" description="Disordered" evidence="1">
    <location>
        <begin position="1"/>
        <end position="105"/>
    </location>
</feature>
<proteinExistence type="predicted"/>
<organism evidence="3 4">
    <name type="scientific">Streptomyces qinglanensis</name>
    <dbReference type="NCBI Taxonomy" id="943816"/>
    <lineage>
        <taxon>Bacteria</taxon>
        <taxon>Bacillati</taxon>
        <taxon>Actinomycetota</taxon>
        <taxon>Actinomycetes</taxon>
        <taxon>Kitasatosporales</taxon>
        <taxon>Streptomycetaceae</taxon>
        <taxon>Streptomyces</taxon>
    </lineage>
</organism>
<evidence type="ECO:0000313" key="4">
    <source>
        <dbReference type="Proteomes" id="UP000182841"/>
    </source>
</evidence>
<gene>
    <name evidence="3" type="ORF">SAMN05421870_107272</name>
</gene>
<feature type="transmembrane region" description="Helical" evidence="2">
    <location>
        <begin position="131"/>
        <end position="157"/>
    </location>
</feature>
<protein>
    <submittedName>
        <fullName evidence="3">Uncharacterized protein</fullName>
    </submittedName>
</protein>
<keyword evidence="2" id="KW-0812">Transmembrane</keyword>
<feature type="transmembrane region" description="Helical" evidence="2">
    <location>
        <begin position="163"/>
        <end position="184"/>
    </location>
</feature>
<evidence type="ECO:0000256" key="1">
    <source>
        <dbReference type="SAM" id="MobiDB-lite"/>
    </source>
</evidence>
<keyword evidence="4" id="KW-1185">Reference proteome</keyword>
<feature type="compositionally biased region" description="Basic and acidic residues" evidence="1">
    <location>
        <begin position="30"/>
        <end position="47"/>
    </location>
</feature>
<dbReference type="AlphaFoldDB" id="A0A1H9U2Y9"/>
<name>A0A1H9U2Y9_9ACTN</name>
<feature type="transmembrane region" description="Helical" evidence="2">
    <location>
        <begin position="196"/>
        <end position="215"/>
    </location>
</feature>
<dbReference type="RefSeq" id="WP_075001188.1">
    <property type="nucleotide sequence ID" value="NZ_FOGO01000007.1"/>
</dbReference>
<evidence type="ECO:0000313" key="3">
    <source>
        <dbReference type="EMBL" id="SES03786.1"/>
    </source>
</evidence>